<dbReference type="KEGG" id="buo:BRPE64_ACDS27280"/>
<sequence length="148" mass="15526">MSDAMRDALLATVTEEVAAVQAFESLLVEEEKALIAAQPLPALPGIIENKTALTERIAALEQTRDAQLNALGFPGGLVGMEAAAANDEAIAAQWALLTAAARRAKQGNNNNGVLIRTRMEYNRKTLAALQVAPSKAGFYGPDGRVPGA</sequence>
<protein>
    <submittedName>
        <fullName evidence="4">FlgN family protein</fullName>
    </submittedName>
</protein>
<comment type="similarity">
    <text evidence="2">Belongs to the FlgN family.</text>
</comment>
<dbReference type="SUPFAM" id="SSF140566">
    <property type="entry name" value="FlgN-like"/>
    <property type="match status" value="1"/>
</dbReference>
<dbReference type="GO" id="GO:0044780">
    <property type="term" value="P:bacterial-type flagellum assembly"/>
    <property type="evidence" value="ECO:0007669"/>
    <property type="project" value="InterPro"/>
</dbReference>
<evidence type="ECO:0000256" key="3">
    <source>
        <dbReference type="ARBA" id="ARBA00022795"/>
    </source>
</evidence>
<organism evidence="4 5">
    <name type="scientific">Caballeronia insecticola</name>
    <dbReference type="NCBI Taxonomy" id="758793"/>
    <lineage>
        <taxon>Bacteria</taxon>
        <taxon>Pseudomonadati</taxon>
        <taxon>Pseudomonadota</taxon>
        <taxon>Betaproteobacteria</taxon>
        <taxon>Burkholderiales</taxon>
        <taxon>Burkholderiaceae</taxon>
        <taxon>Caballeronia</taxon>
    </lineage>
</organism>
<comment type="function">
    <text evidence="1">Required for the efficient initiation of filament assembly.</text>
</comment>
<keyword evidence="5" id="KW-1185">Reference proteome</keyword>
<keyword evidence="3" id="KW-1005">Bacterial flagellum biogenesis</keyword>
<dbReference type="HOGENOM" id="CLU_137423_1_1_4"/>
<dbReference type="Gene3D" id="1.20.58.300">
    <property type="entry name" value="FlgN-like"/>
    <property type="match status" value="1"/>
</dbReference>
<dbReference type="EMBL" id="AP013058">
    <property type="protein sequence ID" value="BAN24482.1"/>
    <property type="molecule type" value="Genomic_DNA"/>
</dbReference>
<evidence type="ECO:0000313" key="5">
    <source>
        <dbReference type="Proteomes" id="UP000013966"/>
    </source>
</evidence>
<reference evidence="4 5" key="2">
    <citation type="journal article" date="2018" name="Int. J. Syst. Evol. Microbiol.">
        <title>Burkholderia insecticola sp. nov., a gut symbiotic bacterium of the bean bug Riptortus pedestris.</title>
        <authorList>
            <person name="Takeshita K."/>
            <person name="Tamaki H."/>
            <person name="Ohbayashi T."/>
            <person name="Meng X.-Y."/>
            <person name="Sone T."/>
            <person name="Mitani Y."/>
            <person name="Peeters C."/>
            <person name="Kikuchi Y."/>
            <person name="Vandamme P."/>
        </authorList>
    </citation>
    <scope>NUCLEOTIDE SEQUENCE [LARGE SCALE GENOMIC DNA]</scope>
    <source>
        <strain evidence="4">RPE64</strain>
    </source>
</reference>
<reference evidence="4 5" key="1">
    <citation type="journal article" date="2013" name="Genome Announc.">
        <title>Complete Genome Sequence of Burkholderia sp. Strain RPE64, Bacterial Symbiont of the Bean Bug Riptortus pedestris.</title>
        <authorList>
            <person name="Shibata T.F."/>
            <person name="Maeda T."/>
            <person name="Nikoh N."/>
            <person name="Yamaguchi K."/>
            <person name="Oshima K."/>
            <person name="Hattori M."/>
            <person name="Nishiyama T."/>
            <person name="Hasebe M."/>
            <person name="Fukatsu T."/>
            <person name="Kikuchi Y."/>
            <person name="Shigenobu S."/>
        </authorList>
    </citation>
    <scope>NUCLEOTIDE SEQUENCE [LARGE SCALE GENOMIC DNA]</scope>
</reference>
<dbReference type="Pfam" id="PF05130">
    <property type="entry name" value="FlgN"/>
    <property type="match status" value="1"/>
</dbReference>
<name>R4X0L1_9BURK</name>
<dbReference type="InterPro" id="IPR036679">
    <property type="entry name" value="FlgN-like_sf"/>
</dbReference>
<dbReference type="PATRIC" id="fig|758793.3.peg.2734"/>
<evidence type="ECO:0000256" key="1">
    <source>
        <dbReference type="ARBA" id="ARBA00002397"/>
    </source>
</evidence>
<dbReference type="InterPro" id="IPR007809">
    <property type="entry name" value="FlgN-like"/>
</dbReference>
<dbReference type="Proteomes" id="UP000013966">
    <property type="component" value="Chromosome 1"/>
</dbReference>
<proteinExistence type="inferred from homology"/>
<dbReference type="AlphaFoldDB" id="R4X0L1"/>
<evidence type="ECO:0000313" key="4">
    <source>
        <dbReference type="EMBL" id="BAN24482.1"/>
    </source>
</evidence>
<accession>R4X0L1</accession>
<gene>
    <name evidence="4" type="ORF">BRPE64_ACDS27280</name>
</gene>
<evidence type="ECO:0000256" key="2">
    <source>
        <dbReference type="ARBA" id="ARBA00007703"/>
    </source>
</evidence>
<dbReference type="STRING" id="758793.BRPE64_ACDS27280"/>